<evidence type="ECO:0000313" key="1">
    <source>
        <dbReference type="EMBL" id="QLG70656.1"/>
    </source>
</evidence>
<evidence type="ECO:0008006" key="3">
    <source>
        <dbReference type="Google" id="ProtNLM"/>
    </source>
</evidence>
<dbReference type="Gene3D" id="3.40.50.1820">
    <property type="entry name" value="alpha/beta hydrolase"/>
    <property type="match status" value="1"/>
</dbReference>
<dbReference type="EMBL" id="CP058604">
    <property type="protein sequence ID" value="QLG70656.1"/>
    <property type="molecule type" value="Genomic_DNA"/>
</dbReference>
<dbReference type="SUPFAM" id="SSF53474">
    <property type="entry name" value="alpha/beta-Hydrolases"/>
    <property type="match status" value="1"/>
</dbReference>
<proteinExistence type="predicted"/>
<evidence type="ECO:0000313" key="2">
    <source>
        <dbReference type="Proteomes" id="UP000509704"/>
    </source>
</evidence>
<dbReference type="InterPro" id="IPR029058">
    <property type="entry name" value="AB_hydrolase_fold"/>
</dbReference>
<dbReference type="InterPro" id="IPR013744">
    <property type="entry name" value="SidJ"/>
</dbReference>
<dbReference type="Pfam" id="PF08538">
    <property type="entry name" value="DUF1749"/>
    <property type="match status" value="1"/>
</dbReference>
<dbReference type="OrthoDB" id="10034502at2759"/>
<accession>A0A7H9AWI3</accession>
<protein>
    <recommendedName>
        <fullName evidence="3">Serine aminopeptidase S33 domain-containing protein</fullName>
    </recommendedName>
</protein>
<dbReference type="GeneID" id="59234292"/>
<gene>
    <name evidence="1" type="ORF">HG535_0A05980</name>
</gene>
<keyword evidence="2" id="KW-1185">Reference proteome</keyword>
<dbReference type="KEGG" id="zmk:HG535_0A05980"/>
<name>A0A7H9AWI3_ZYGMR</name>
<dbReference type="PANTHER" id="PTHR31591">
    <property type="entry name" value="UPF0613 PROTEIN PB24D3.06C"/>
    <property type="match status" value="1"/>
</dbReference>
<organism evidence="1 2">
    <name type="scientific">Zygotorulaspora mrakii</name>
    <name type="common">Zygosaccharomyces mrakii</name>
    <dbReference type="NCBI Taxonomy" id="42260"/>
    <lineage>
        <taxon>Eukaryota</taxon>
        <taxon>Fungi</taxon>
        <taxon>Dikarya</taxon>
        <taxon>Ascomycota</taxon>
        <taxon>Saccharomycotina</taxon>
        <taxon>Saccharomycetes</taxon>
        <taxon>Saccharomycetales</taxon>
        <taxon>Saccharomycetaceae</taxon>
        <taxon>Zygotorulaspora</taxon>
    </lineage>
</organism>
<dbReference type="PANTHER" id="PTHR31591:SF1">
    <property type="entry name" value="UPF0613 PROTEIN PB24D3.06C"/>
    <property type="match status" value="1"/>
</dbReference>
<dbReference type="AlphaFoldDB" id="A0A7H9AWI3"/>
<dbReference type="Proteomes" id="UP000509704">
    <property type="component" value="Chromosome 1"/>
</dbReference>
<reference evidence="1 2" key="1">
    <citation type="submission" date="2020-07" db="EMBL/GenBank/DDBJ databases">
        <title>The yeast mating-type switching endonuclease HO is a domesticated member of an unorthodox homing genetic element family.</title>
        <authorList>
            <person name="Coughlan A.Y."/>
            <person name="Lombardi L."/>
            <person name="Braun-Galleani S."/>
            <person name="Martos A.R."/>
            <person name="Galeote V."/>
            <person name="Bigey F."/>
            <person name="Dequin S."/>
            <person name="Byrne K.P."/>
            <person name="Wolfe K.H."/>
        </authorList>
    </citation>
    <scope>NUCLEOTIDE SEQUENCE [LARGE SCALE GENOMIC DNA]</scope>
    <source>
        <strain evidence="1 2">NRRL Y-6702</strain>
    </source>
</reference>
<dbReference type="RefSeq" id="XP_037142384.1">
    <property type="nucleotide sequence ID" value="XM_037286489.1"/>
</dbReference>
<sequence length="283" mass="31666">MSYPGVLHQYSYQVAFEFEPVGLPNVIIVIGGLTDGLLTVAYASPLAKAVAKYGYSVVNIQMTSSYKGFGVQSLDKDVEDIKKLVDFFKAKNRGRIIIFGRSTGSQDVIHYLLRYPETVDAGIMDAPVSDREAFSSEIDPKVLARLNETASELVKDERGSQLLSPEHCKYLFGTPVNAYRWCSLLLPGGDDDYFSADLSDEFIASTFGKLGKPFLILENERDEFVPRTTDKSSLLKRWKAASDPKYWSKMSGFVKNASHLVVEKDAQNLLVDRVTRFISEFEL</sequence>